<evidence type="ECO:0000259" key="6">
    <source>
        <dbReference type="PROSITE" id="PS51722"/>
    </source>
</evidence>
<keyword evidence="3" id="KW-0547">Nucleotide-binding</keyword>
<dbReference type="FunFam" id="3.40.50.300:FF:000019">
    <property type="entry name" value="Translation initiation factor IF-2"/>
    <property type="match status" value="1"/>
</dbReference>
<protein>
    <recommendedName>
        <fullName evidence="6">Tr-type G domain-containing protein</fullName>
    </recommendedName>
</protein>
<dbReference type="EMBL" id="MFJG01000007">
    <property type="protein sequence ID" value="OGG07370.1"/>
    <property type="molecule type" value="Genomic_DNA"/>
</dbReference>
<evidence type="ECO:0000256" key="4">
    <source>
        <dbReference type="ARBA" id="ARBA00022917"/>
    </source>
</evidence>
<dbReference type="SUPFAM" id="SSF52540">
    <property type="entry name" value="P-loop containing nucleoside triphosphate hydrolases"/>
    <property type="match status" value="1"/>
</dbReference>
<evidence type="ECO:0000256" key="3">
    <source>
        <dbReference type="ARBA" id="ARBA00022741"/>
    </source>
</evidence>
<gene>
    <name evidence="7" type="ORF">A2872_03550</name>
</gene>
<dbReference type="GO" id="GO:0003924">
    <property type="term" value="F:GTPase activity"/>
    <property type="evidence" value="ECO:0007669"/>
    <property type="project" value="InterPro"/>
</dbReference>
<dbReference type="GO" id="GO:0005525">
    <property type="term" value="F:GTP binding"/>
    <property type="evidence" value="ECO:0007669"/>
    <property type="project" value="UniProtKB-KW"/>
</dbReference>
<dbReference type="InterPro" id="IPR005225">
    <property type="entry name" value="Small_GTP-bd"/>
</dbReference>
<feature type="domain" description="Tr-type G" evidence="6">
    <location>
        <begin position="5"/>
        <end position="170"/>
    </location>
</feature>
<dbReference type="AlphaFoldDB" id="A0A1F5Z4J6"/>
<dbReference type="CDD" id="cd01887">
    <property type="entry name" value="IF2_eIF5B"/>
    <property type="match status" value="1"/>
</dbReference>
<keyword evidence="4" id="KW-0648">Protein biosynthesis</keyword>
<evidence type="ECO:0000313" key="7">
    <source>
        <dbReference type="EMBL" id="OGG07370.1"/>
    </source>
</evidence>
<dbReference type="FunFam" id="3.40.50.10050:FF:000001">
    <property type="entry name" value="Translation initiation factor IF-2"/>
    <property type="match status" value="1"/>
</dbReference>
<dbReference type="InterPro" id="IPR036925">
    <property type="entry name" value="TIF_IF2_dom3_sf"/>
</dbReference>
<dbReference type="PANTHER" id="PTHR43381">
    <property type="entry name" value="TRANSLATION INITIATION FACTOR IF-2-RELATED"/>
    <property type="match status" value="1"/>
</dbReference>
<evidence type="ECO:0000313" key="8">
    <source>
        <dbReference type="Proteomes" id="UP000178681"/>
    </source>
</evidence>
<keyword evidence="2" id="KW-0396">Initiation factor</keyword>
<dbReference type="Gene3D" id="2.40.30.10">
    <property type="entry name" value="Translation factors"/>
    <property type="match status" value="2"/>
</dbReference>
<dbReference type="GO" id="GO:0005737">
    <property type="term" value="C:cytoplasm"/>
    <property type="evidence" value="ECO:0007669"/>
    <property type="project" value="TreeGrafter"/>
</dbReference>
<name>A0A1F5Z4J6_9BACT</name>
<dbReference type="PANTHER" id="PTHR43381:SF4">
    <property type="entry name" value="EUKARYOTIC TRANSLATION INITIATION FACTOR 5B"/>
    <property type="match status" value="1"/>
</dbReference>
<dbReference type="STRING" id="1798377.A2872_03550"/>
<dbReference type="GO" id="GO:0003743">
    <property type="term" value="F:translation initiation factor activity"/>
    <property type="evidence" value="ECO:0007669"/>
    <property type="project" value="UniProtKB-KW"/>
</dbReference>
<dbReference type="InterPro" id="IPR000795">
    <property type="entry name" value="T_Tr_GTP-bd_dom"/>
</dbReference>
<organism evidence="7 8">
    <name type="scientific">Candidatus Gottesmanbacteria bacterium RIFCSPHIGHO2_01_FULL_42_12</name>
    <dbReference type="NCBI Taxonomy" id="1798377"/>
    <lineage>
        <taxon>Bacteria</taxon>
        <taxon>Candidatus Gottesmaniibacteriota</taxon>
    </lineage>
</organism>
<dbReference type="Pfam" id="PF11987">
    <property type="entry name" value="IF-2"/>
    <property type="match status" value="1"/>
</dbReference>
<comment type="similarity">
    <text evidence="1">Belongs to the TRAFAC class translation factor GTPase superfamily. Classic translation factor GTPase family. IF-2 subfamily.</text>
</comment>
<dbReference type="PROSITE" id="PS51722">
    <property type="entry name" value="G_TR_2"/>
    <property type="match status" value="1"/>
</dbReference>
<comment type="caution">
    <text evidence="7">The sequence shown here is derived from an EMBL/GenBank/DDBJ whole genome shotgun (WGS) entry which is preliminary data.</text>
</comment>
<dbReference type="Gene3D" id="3.40.50.300">
    <property type="entry name" value="P-loop containing nucleotide triphosphate hydrolases"/>
    <property type="match status" value="1"/>
</dbReference>
<dbReference type="Pfam" id="PF00009">
    <property type="entry name" value="GTP_EFTU"/>
    <property type="match status" value="1"/>
</dbReference>
<proteinExistence type="inferred from homology"/>
<dbReference type="InterPro" id="IPR027417">
    <property type="entry name" value="P-loop_NTPase"/>
</dbReference>
<keyword evidence="5" id="KW-0342">GTP-binding</keyword>
<evidence type="ECO:0000256" key="5">
    <source>
        <dbReference type="ARBA" id="ARBA00023134"/>
    </source>
</evidence>
<dbReference type="SUPFAM" id="SSF52156">
    <property type="entry name" value="Initiation factor IF2/eIF5b, domain 3"/>
    <property type="match status" value="1"/>
</dbReference>
<dbReference type="InterPro" id="IPR015760">
    <property type="entry name" value="TIF_IF2"/>
</dbReference>
<dbReference type="Pfam" id="PF22042">
    <property type="entry name" value="EF-G_D2"/>
    <property type="match status" value="1"/>
</dbReference>
<dbReference type="SUPFAM" id="SSF50447">
    <property type="entry name" value="Translation proteins"/>
    <property type="match status" value="2"/>
</dbReference>
<sequence>MEKTKRSPVVVVMGHVDHGKTTLLDAIRKTDVAGREFGGITQSIGAYQASGITFIDTPGHEAFGKMRSRGVNVADIAILVVAANDSVMPQTIESINIILEAKIPFIVAINKVDLPESNVDKVIKDLLRYNVLLENYGGNVPFVKISAKKNEGVKELLELINLLWEMRENKEETLDLKAVIIESKMDKNRGLVATAIVKSGELTVGQKIFIGNKEHKIRMLFDYNEKQISKATSGMPVLILGLTDIVPVGAEISSVAASNSMISKPTALKHGDNLLNLIIRADTLGSLEAIIPKLPSNVNVLESGTGEVTNKDILLAKTTKAVVVGFNVKTSVLVVDLAKTEKVILRSYKIIYELLEELTDAAAGALDQLVEEEVLGVGLIVAQFPYEKLKIAGVKVTDGRLARGDKLRIGETESKIKELRVGREQANKVEKGKECGVLLDPQLDFKLGESIIAHS</sequence>
<reference evidence="7 8" key="1">
    <citation type="journal article" date="2016" name="Nat. Commun.">
        <title>Thousands of microbial genomes shed light on interconnected biogeochemical processes in an aquifer system.</title>
        <authorList>
            <person name="Anantharaman K."/>
            <person name="Brown C.T."/>
            <person name="Hug L.A."/>
            <person name="Sharon I."/>
            <person name="Castelle C.J."/>
            <person name="Probst A.J."/>
            <person name="Thomas B.C."/>
            <person name="Singh A."/>
            <person name="Wilkins M.J."/>
            <person name="Karaoz U."/>
            <person name="Brodie E.L."/>
            <person name="Williams K.H."/>
            <person name="Hubbard S.S."/>
            <person name="Banfield J.F."/>
        </authorList>
    </citation>
    <scope>NUCLEOTIDE SEQUENCE [LARGE SCALE GENOMIC DNA]</scope>
</reference>
<dbReference type="InterPro" id="IPR023115">
    <property type="entry name" value="TIF_IF2_dom3"/>
</dbReference>
<dbReference type="Gene3D" id="3.40.50.10050">
    <property type="entry name" value="Translation initiation factor IF- 2, domain 3"/>
    <property type="match status" value="1"/>
</dbReference>
<evidence type="ECO:0000256" key="2">
    <source>
        <dbReference type="ARBA" id="ARBA00022540"/>
    </source>
</evidence>
<dbReference type="InterPro" id="IPR009000">
    <property type="entry name" value="Transl_B-barrel_sf"/>
</dbReference>
<dbReference type="InterPro" id="IPR053905">
    <property type="entry name" value="EF-G-like_DII"/>
</dbReference>
<evidence type="ECO:0000256" key="1">
    <source>
        <dbReference type="ARBA" id="ARBA00007733"/>
    </source>
</evidence>
<dbReference type="Proteomes" id="UP000178681">
    <property type="component" value="Unassembled WGS sequence"/>
</dbReference>
<accession>A0A1F5Z4J6</accession>
<dbReference type="NCBIfam" id="TIGR00231">
    <property type="entry name" value="small_GTP"/>
    <property type="match status" value="1"/>
</dbReference>